<dbReference type="GeneID" id="24638769"/>
<dbReference type="KEGG" id="vg:24638769"/>
<proteinExistence type="predicted"/>
<sequence length="140" mass="15455">MSFLRPTFDRPMTTDDPSGTPVVDKRLGDAFPTVQYVANNMDALLRLVPGAISSTLVKGSTWLKGMTVELDLPADIPATTVVGYTVQVRDQNLVLWDQTSGHWTQVLTGGKLQLMLKSTAPTELQNSPIFWNINHERQTA</sequence>
<organism evidence="2 3">
    <name type="scientific">Delftia phage RG-2014</name>
    <dbReference type="NCBI Taxonomy" id="1563661"/>
    <lineage>
        <taxon>Viruses</taxon>
        <taxon>Duplodnaviria</taxon>
        <taxon>Heunggongvirae</taxon>
        <taxon>Uroviricota</taxon>
        <taxon>Caudoviricetes</taxon>
        <taxon>Schitoviridae</taxon>
        <taxon>Dendoorenvirus</taxon>
        <taxon>Dendoorenvirus RG2014</taxon>
    </lineage>
</organism>
<evidence type="ECO:0000256" key="1">
    <source>
        <dbReference type="SAM" id="MobiDB-lite"/>
    </source>
</evidence>
<keyword evidence="3" id="KW-1185">Reference proteome</keyword>
<gene>
    <name evidence="2" type="ORF">RG2014_084</name>
</gene>
<dbReference type="EMBL" id="KM879221">
    <property type="protein sequence ID" value="AIU44338.2"/>
    <property type="molecule type" value="Genomic_DNA"/>
</dbReference>
<name>A0A097PAS5_9CAUD</name>
<evidence type="ECO:0000313" key="3">
    <source>
        <dbReference type="Proteomes" id="UP000030040"/>
    </source>
</evidence>
<evidence type="ECO:0000313" key="2">
    <source>
        <dbReference type="EMBL" id="AIU44338.2"/>
    </source>
</evidence>
<reference evidence="3" key="1">
    <citation type="submission" date="2014-10" db="EMBL/GenBank/DDBJ databases">
        <title>Draft genome sequence of lytic bacteriophage specific to a multidrug resistant bacterium Delftia tsuruhatensis ARB-1.</title>
        <authorList>
            <person name="Bhattacharjee A.S."/>
            <person name="Motlagh A.M."/>
            <person name="Goel R."/>
        </authorList>
    </citation>
    <scope>NUCLEOTIDE SEQUENCE [LARGE SCALE GENOMIC DNA]</scope>
</reference>
<accession>A0A097PAS5</accession>
<feature type="region of interest" description="Disordered" evidence="1">
    <location>
        <begin position="1"/>
        <end position="21"/>
    </location>
</feature>
<protein>
    <submittedName>
        <fullName evidence="2">Uncharacterized protein</fullName>
    </submittedName>
</protein>
<dbReference type="RefSeq" id="YP_009148447.2">
    <property type="nucleotide sequence ID" value="NC_027348.2"/>
</dbReference>
<dbReference type="Proteomes" id="UP000030040">
    <property type="component" value="Segment"/>
</dbReference>